<evidence type="ECO:0000259" key="2">
    <source>
        <dbReference type="Pfam" id="PF03981"/>
    </source>
</evidence>
<evidence type="ECO:0000313" key="3">
    <source>
        <dbReference type="EMBL" id="KFM64560.1"/>
    </source>
</evidence>
<dbReference type="EMBL" id="KK115249">
    <property type="protein sequence ID" value="KFM64560.1"/>
    <property type="molecule type" value="Genomic_DNA"/>
</dbReference>
<evidence type="ECO:0000313" key="4">
    <source>
        <dbReference type="Proteomes" id="UP000054359"/>
    </source>
</evidence>
<feature type="domain" description="Ubiquinol-cytochrome c chaperone" evidence="2">
    <location>
        <begin position="108"/>
        <end position="228"/>
    </location>
</feature>
<protein>
    <submittedName>
        <fullName evidence="3">Ubiquinol-cytochrome c reductase complex chaperone CBP3-like protein</fullName>
    </submittedName>
</protein>
<keyword evidence="4" id="KW-1185">Reference proteome</keyword>
<gene>
    <name evidence="3" type="ORF">X975_25399</name>
</gene>
<dbReference type="GO" id="GO:0005739">
    <property type="term" value="C:mitochondrion"/>
    <property type="evidence" value="ECO:0007669"/>
    <property type="project" value="TreeGrafter"/>
</dbReference>
<dbReference type="STRING" id="407821.A0A087THH1"/>
<name>A0A087THH1_STEMI</name>
<dbReference type="Pfam" id="PF03981">
    <property type="entry name" value="Ubiq_cyt_C_chap"/>
    <property type="match status" value="1"/>
</dbReference>
<comment type="similarity">
    <text evidence="1">Belongs to the CBP3 family.</text>
</comment>
<evidence type="ECO:0000256" key="1">
    <source>
        <dbReference type="ARBA" id="ARBA00006407"/>
    </source>
</evidence>
<dbReference type="PANTHER" id="PTHR12184">
    <property type="entry name" value="UBIQUINOL-CYTOCHROME C REDUCTASE COMPLEX ASSEMBLY FACTOR 1 FAMILY MEMBER"/>
    <property type="match status" value="1"/>
</dbReference>
<dbReference type="InterPro" id="IPR007129">
    <property type="entry name" value="Ubiqinol_cyt_c_chaperone_CPB3"/>
</dbReference>
<dbReference type="OMA" id="WNDINTR"/>
<dbReference type="Proteomes" id="UP000054359">
    <property type="component" value="Unassembled WGS sequence"/>
</dbReference>
<dbReference type="OrthoDB" id="4007at2759"/>
<organism evidence="3 4">
    <name type="scientific">Stegodyphus mimosarum</name>
    <name type="common">African social velvet spider</name>
    <dbReference type="NCBI Taxonomy" id="407821"/>
    <lineage>
        <taxon>Eukaryota</taxon>
        <taxon>Metazoa</taxon>
        <taxon>Ecdysozoa</taxon>
        <taxon>Arthropoda</taxon>
        <taxon>Chelicerata</taxon>
        <taxon>Arachnida</taxon>
        <taxon>Araneae</taxon>
        <taxon>Araneomorphae</taxon>
        <taxon>Entelegynae</taxon>
        <taxon>Eresoidea</taxon>
        <taxon>Eresidae</taxon>
        <taxon>Stegodyphus</taxon>
    </lineage>
</organism>
<reference evidence="3 4" key="1">
    <citation type="submission" date="2013-11" db="EMBL/GenBank/DDBJ databases">
        <title>Genome sequencing of Stegodyphus mimosarum.</title>
        <authorList>
            <person name="Bechsgaard J."/>
        </authorList>
    </citation>
    <scope>NUCLEOTIDE SEQUENCE [LARGE SCALE GENOMIC DNA]</scope>
</reference>
<dbReference type="AlphaFoldDB" id="A0A087THH1"/>
<feature type="non-terminal residue" evidence="3">
    <location>
        <position position="228"/>
    </location>
</feature>
<dbReference type="InterPro" id="IPR021150">
    <property type="entry name" value="Ubiq_cyt_c_chap"/>
</dbReference>
<dbReference type="GO" id="GO:0034551">
    <property type="term" value="P:mitochondrial respiratory chain complex III assembly"/>
    <property type="evidence" value="ECO:0007669"/>
    <property type="project" value="TreeGrafter"/>
</dbReference>
<sequence length="228" mass="26303">MNQLQLIRRCIPMQLSLILPVHGISKIRHPFYKLSPIYLKSFKNTKCNNLCLQMCAEFHSSSIEYSTFGRLKQRLSGLYSKNTKAKVGGCIAYEKCADGIDVEAFFKYFKFPDTFQSWFHVINLHVWMCIAATITEKHGRVFRNSLVDSMWNDVELRMDKLAEVPSSNKKKCLRELTAQFNAALIGYDEGLLGDDIVLAASAWRILFGRHCVDPRLLENLVLYIRRQV</sequence>
<accession>A0A087THH1</accession>
<proteinExistence type="inferred from homology"/>
<dbReference type="PANTHER" id="PTHR12184:SF1">
    <property type="entry name" value="UBIQUINOL-CYTOCHROME-C REDUCTASE COMPLEX ASSEMBLY FACTOR 1"/>
    <property type="match status" value="1"/>
</dbReference>